<evidence type="ECO:0000313" key="4">
    <source>
        <dbReference type="Proteomes" id="UP000237351"/>
    </source>
</evidence>
<evidence type="ECO:0000256" key="2">
    <source>
        <dbReference type="SAM" id="SignalP"/>
    </source>
</evidence>
<feature type="compositionally biased region" description="Basic and acidic residues" evidence="1">
    <location>
        <begin position="174"/>
        <end position="188"/>
    </location>
</feature>
<dbReference type="EMBL" id="CP008743">
    <property type="protein sequence ID" value="ARN84100.1"/>
    <property type="molecule type" value="Genomic_DNA"/>
</dbReference>
<feature type="signal peptide" evidence="2">
    <location>
        <begin position="1"/>
        <end position="22"/>
    </location>
</feature>
<feature type="region of interest" description="Disordered" evidence="1">
    <location>
        <begin position="95"/>
        <end position="114"/>
    </location>
</feature>
<dbReference type="Proteomes" id="UP000237351">
    <property type="component" value="Chromosome"/>
</dbReference>
<dbReference type="KEGG" id="naf:GQ61_00670"/>
<keyword evidence="4" id="KW-1185">Reference proteome</keyword>
<sequence length="224" mass="23426">MSKLYLSVAAAVLALAITPVQASEEVVGGHDAPVIAPEVKELHETSEPATQAQIEKSVAKIKKHMEILKGLSVGHPSKSIVDSAAQVVAEHTTKAEEHLEKAATAETKGDEKGATVETNMAEEHAHAATAVTAATDAAHTSADAHKDESKSGEPAVHQDVDQAMQKAEQISETVKQEETAHAKAPKDAAHYKAKLKELKSKVKALVGSVSKTKSKEADAAKAAS</sequence>
<accession>A0A1W6N2K8</accession>
<evidence type="ECO:0000313" key="3">
    <source>
        <dbReference type="EMBL" id="ARN84100.1"/>
    </source>
</evidence>
<reference evidence="3 4" key="1">
    <citation type="submission" date="2014-06" db="EMBL/GenBank/DDBJ databases">
        <title>The genome of the endonuclear symbiont Nucleicultrix amoebiphila.</title>
        <authorList>
            <person name="Schulz F."/>
            <person name="Horn M."/>
        </authorList>
    </citation>
    <scope>NUCLEOTIDE SEQUENCE [LARGE SCALE GENOMIC DNA]</scope>
    <source>
        <strain evidence="3 4">FS5</strain>
    </source>
</reference>
<dbReference type="RefSeq" id="WP_085783455.1">
    <property type="nucleotide sequence ID" value="NZ_CP008743.1"/>
</dbReference>
<name>A0A1W6N2K8_9PROT</name>
<feature type="chain" id="PRO_5012303566" evidence="2">
    <location>
        <begin position="23"/>
        <end position="224"/>
    </location>
</feature>
<keyword evidence="2" id="KW-0732">Signal</keyword>
<organism evidence="3 4">
    <name type="scientific">Candidatus Nucleicultrix amoebiphila FS5</name>
    <dbReference type="NCBI Taxonomy" id="1414854"/>
    <lineage>
        <taxon>Bacteria</taxon>
        <taxon>Pseudomonadati</taxon>
        <taxon>Pseudomonadota</taxon>
        <taxon>Alphaproteobacteria</taxon>
        <taxon>Holosporales</taxon>
        <taxon>Candidatus Nucleicultricaceae</taxon>
        <taxon>Candidatus Nucleicultrix</taxon>
    </lineage>
</organism>
<dbReference type="AlphaFoldDB" id="A0A1W6N2K8"/>
<feature type="region of interest" description="Disordered" evidence="1">
    <location>
        <begin position="136"/>
        <end position="188"/>
    </location>
</feature>
<protein>
    <submittedName>
        <fullName evidence="3">Uncharacterized protein</fullName>
    </submittedName>
</protein>
<evidence type="ECO:0000256" key="1">
    <source>
        <dbReference type="SAM" id="MobiDB-lite"/>
    </source>
</evidence>
<gene>
    <name evidence="3" type="ORF">GQ61_00670</name>
</gene>
<proteinExistence type="predicted"/>
<feature type="compositionally biased region" description="Basic and acidic residues" evidence="1">
    <location>
        <begin position="142"/>
        <end position="160"/>
    </location>
</feature>